<name>A0A6M2E084_XENCH</name>
<proteinExistence type="predicted"/>
<dbReference type="AlphaFoldDB" id="A0A6M2E084"/>
<protein>
    <submittedName>
        <fullName evidence="2">Putative secreted protein</fullName>
    </submittedName>
</protein>
<keyword evidence="1" id="KW-1133">Transmembrane helix</keyword>
<reference evidence="2" key="1">
    <citation type="submission" date="2020-03" db="EMBL/GenBank/DDBJ databases">
        <title>Transcriptomic Profiling of the Digestive Tract of the Rat Flea, Xenopsylla cheopis, Following Blood Feeding and Infection with Yersinia pestis.</title>
        <authorList>
            <person name="Bland D.M."/>
            <person name="Martens C.A."/>
            <person name="Virtaneva K."/>
            <person name="Kanakabandi K."/>
            <person name="Long D."/>
            <person name="Rosenke R."/>
            <person name="Saturday G.A."/>
            <person name="Hoyt F.H."/>
            <person name="Bruno D.P."/>
            <person name="Ribeiro J.M.C."/>
            <person name="Hinnebusch J."/>
        </authorList>
    </citation>
    <scope>NUCLEOTIDE SEQUENCE</scope>
</reference>
<feature type="transmembrane region" description="Helical" evidence="1">
    <location>
        <begin position="50"/>
        <end position="68"/>
    </location>
</feature>
<keyword evidence="1" id="KW-0812">Transmembrane</keyword>
<sequence length="92" mass="10589">MVRAIRKSFIRSLCWNSFLIISCIFGRNSATRSTWHFRSSANCSRKYRNTLRVFNWNVFGLAYVGILGRSTTRTILSIKSFDTRNTTLVSGT</sequence>
<evidence type="ECO:0000313" key="2">
    <source>
        <dbReference type="EMBL" id="NOV50247.1"/>
    </source>
</evidence>
<organism evidence="2">
    <name type="scientific">Xenopsylla cheopis</name>
    <name type="common">Oriental rat flea</name>
    <name type="synonym">Pulex cheopis</name>
    <dbReference type="NCBI Taxonomy" id="163159"/>
    <lineage>
        <taxon>Eukaryota</taxon>
        <taxon>Metazoa</taxon>
        <taxon>Ecdysozoa</taxon>
        <taxon>Arthropoda</taxon>
        <taxon>Hexapoda</taxon>
        <taxon>Insecta</taxon>
        <taxon>Pterygota</taxon>
        <taxon>Neoptera</taxon>
        <taxon>Endopterygota</taxon>
        <taxon>Siphonaptera</taxon>
        <taxon>Pulicidae</taxon>
        <taxon>Xenopsyllinae</taxon>
        <taxon>Xenopsylla</taxon>
    </lineage>
</organism>
<accession>A0A6M2E084</accession>
<keyword evidence="1" id="KW-0472">Membrane</keyword>
<evidence type="ECO:0000256" key="1">
    <source>
        <dbReference type="SAM" id="Phobius"/>
    </source>
</evidence>
<dbReference type="EMBL" id="GIIL01006521">
    <property type="protein sequence ID" value="NOV50247.1"/>
    <property type="molecule type" value="Transcribed_RNA"/>
</dbReference>
<dbReference type="PROSITE" id="PS51257">
    <property type="entry name" value="PROKAR_LIPOPROTEIN"/>
    <property type="match status" value="1"/>
</dbReference>